<accession>A0A2A2GGX6</accession>
<feature type="domain" description="D-isomer specific 2-hydroxyacid dehydrogenase NAD-binding" evidence="6">
    <location>
        <begin position="106"/>
        <end position="280"/>
    </location>
</feature>
<evidence type="ECO:0000256" key="4">
    <source>
        <dbReference type="RuleBase" id="RU003719"/>
    </source>
</evidence>
<dbReference type="InterPro" id="IPR050223">
    <property type="entry name" value="D-isomer_2-hydroxyacid_DH"/>
</dbReference>
<evidence type="ECO:0000259" key="6">
    <source>
        <dbReference type="Pfam" id="PF02826"/>
    </source>
</evidence>
<comment type="similarity">
    <text evidence="4">Belongs to the D-isomer specific 2-hydroxyacid dehydrogenase family.</text>
</comment>
<dbReference type="InterPro" id="IPR036291">
    <property type="entry name" value="NAD(P)-bd_dom_sf"/>
</dbReference>
<keyword evidence="3" id="KW-0520">NAD</keyword>
<sequence>MTDRLVIGPYGDAARAAWAEDGARMLARLEDLAGLPEDGRAAVRALGYMGHEPLGAAQMDLLPNLQVIANFGVGYDAIDVAAASARGITVTNTPDVLNDDVADLAVGMLIALNRGFEPAIRAVREGTWATQGGPPLGRRMSGRTIGILGMGRIGRAIADRLAAFGCPVHYQSRSPKDTPGDWRFHADPVELARAVDDLVIAIVGGEATRGIVSAEVLAALGADGVLVNVARGSVIDEPALIAALEAGRLRGAALDVFWNEPEVDPRLARAPNVLPLPHIGSATVETRGAMLDLQRRNLDAVLAGRPALTPVN</sequence>
<reference evidence="7 8" key="1">
    <citation type="submission" date="2017-09" db="EMBL/GenBank/DDBJ databases">
        <title>Paracoccus alkalisoli sp. nov., isolated from saline alkaline soil.</title>
        <authorList>
            <person name="Dong X."/>
            <person name="Zhang G."/>
        </authorList>
    </citation>
    <scope>NUCLEOTIDE SEQUENCE [LARGE SCALE GENOMIC DNA]</scope>
    <source>
        <strain evidence="7 8">WN007</strain>
    </source>
</reference>
<dbReference type="SUPFAM" id="SSF51735">
    <property type="entry name" value="NAD(P)-binding Rossmann-fold domains"/>
    <property type="match status" value="1"/>
</dbReference>
<dbReference type="SUPFAM" id="SSF52283">
    <property type="entry name" value="Formate/glycerate dehydrogenase catalytic domain-like"/>
    <property type="match status" value="1"/>
</dbReference>
<evidence type="ECO:0000256" key="2">
    <source>
        <dbReference type="ARBA" id="ARBA00023002"/>
    </source>
</evidence>
<keyword evidence="2 4" id="KW-0560">Oxidoreductase</keyword>
<dbReference type="InterPro" id="IPR006139">
    <property type="entry name" value="D-isomer_2_OHA_DH_cat_dom"/>
</dbReference>
<keyword evidence="1" id="KW-0521">NADP</keyword>
<dbReference type="CDD" id="cd12156">
    <property type="entry name" value="HPPR"/>
    <property type="match status" value="1"/>
</dbReference>
<evidence type="ECO:0000256" key="1">
    <source>
        <dbReference type="ARBA" id="ARBA00022857"/>
    </source>
</evidence>
<dbReference type="InterPro" id="IPR006140">
    <property type="entry name" value="D-isomer_DH_NAD-bd"/>
</dbReference>
<organism evidence="7 8">
    <name type="scientific">Paracoccus salipaludis</name>
    <dbReference type="NCBI Taxonomy" id="2032623"/>
    <lineage>
        <taxon>Bacteria</taxon>
        <taxon>Pseudomonadati</taxon>
        <taxon>Pseudomonadota</taxon>
        <taxon>Alphaproteobacteria</taxon>
        <taxon>Rhodobacterales</taxon>
        <taxon>Paracoccaceae</taxon>
        <taxon>Paracoccus</taxon>
    </lineage>
</organism>
<evidence type="ECO:0000259" key="5">
    <source>
        <dbReference type="Pfam" id="PF00389"/>
    </source>
</evidence>
<dbReference type="GO" id="GO:0005829">
    <property type="term" value="C:cytosol"/>
    <property type="evidence" value="ECO:0007669"/>
    <property type="project" value="TreeGrafter"/>
</dbReference>
<dbReference type="AlphaFoldDB" id="A0A2A2GGX6"/>
<dbReference type="PANTHER" id="PTHR10996">
    <property type="entry name" value="2-HYDROXYACID DEHYDROGENASE-RELATED"/>
    <property type="match status" value="1"/>
</dbReference>
<evidence type="ECO:0000313" key="8">
    <source>
        <dbReference type="Proteomes" id="UP000218023"/>
    </source>
</evidence>
<dbReference type="Proteomes" id="UP000218023">
    <property type="component" value="Unassembled WGS sequence"/>
</dbReference>
<gene>
    <name evidence="7" type="ORF">CK240_13775</name>
</gene>
<dbReference type="OrthoDB" id="9793626at2"/>
<feature type="domain" description="D-isomer specific 2-hydroxyacid dehydrogenase catalytic" evidence="5">
    <location>
        <begin position="43"/>
        <end position="312"/>
    </location>
</feature>
<comment type="caution">
    <text evidence="7">The sequence shown here is derived from an EMBL/GenBank/DDBJ whole genome shotgun (WGS) entry which is preliminary data.</text>
</comment>
<keyword evidence="8" id="KW-1185">Reference proteome</keyword>
<dbReference type="PANTHER" id="PTHR10996:SF178">
    <property type="entry name" value="2-HYDROXYACID DEHYDROGENASE YGL185C-RELATED"/>
    <property type="match status" value="1"/>
</dbReference>
<dbReference type="Gene3D" id="3.40.50.720">
    <property type="entry name" value="NAD(P)-binding Rossmann-like Domain"/>
    <property type="match status" value="2"/>
</dbReference>
<dbReference type="RefSeq" id="WP_095640916.1">
    <property type="nucleotide sequence ID" value="NZ_NSJZ01000014.1"/>
</dbReference>
<proteinExistence type="inferred from homology"/>
<dbReference type="Pfam" id="PF02826">
    <property type="entry name" value="2-Hacid_dh_C"/>
    <property type="match status" value="1"/>
</dbReference>
<dbReference type="GO" id="GO:0016618">
    <property type="term" value="F:hydroxypyruvate reductase [NAD(P)H] activity"/>
    <property type="evidence" value="ECO:0007669"/>
    <property type="project" value="TreeGrafter"/>
</dbReference>
<dbReference type="GO" id="GO:0030267">
    <property type="term" value="F:glyoxylate reductase (NADPH) activity"/>
    <property type="evidence" value="ECO:0007669"/>
    <property type="project" value="TreeGrafter"/>
</dbReference>
<protein>
    <submittedName>
        <fullName evidence="7">Hydroxyacid dehydrogenase</fullName>
    </submittedName>
</protein>
<evidence type="ECO:0000256" key="3">
    <source>
        <dbReference type="ARBA" id="ARBA00023027"/>
    </source>
</evidence>
<evidence type="ECO:0000313" key="7">
    <source>
        <dbReference type="EMBL" id="PAU96460.1"/>
    </source>
</evidence>
<dbReference type="Pfam" id="PF00389">
    <property type="entry name" value="2-Hacid_dh"/>
    <property type="match status" value="1"/>
</dbReference>
<dbReference type="EMBL" id="NSJZ01000014">
    <property type="protein sequence ID" value="PAU96460.1"/>
    <property type="molecule type" value="Genomic_DNA"/>
</dbReference>
<dbReference type="GO" id="GO:0051287">
    <property type="term" value="F:NAD binding"/>
    <property type="evidence" value="ECO:0007669"/>
    <property type="project" value="InterPro"/>
</dbReference>
<name>A0A2A2GGX6_9RHOB</name>
<dbReference type="FunFam" id="3.40.50.720:FF:000213">
    <property type="entry name" value="Putative 2-hydroxyacid dehydrogenase"/>
    <property type="match status" value="1"/>
</dbReference>